<dbReference type="SUPFAM" id="SSF52540">
    <property type="entry name" value="P-loop containing nucleoside triphosphate hydrolases"/>
    <property type="match status" value="1"/>
</dbReference>
<evidence type="ECO:0000259" key="7">
    <source>
        <dbReference type="SMART" id="SM01074"/>
    </source>
</evidence>
<feature type="region of interest" description="Disordered" evidence="6">
    <location>
        <begin position="1"/>
        <end position="78"/>
    </location>
</feature>
<dbReference type="InterPro" id="IPR049945">
    <property type="entry name" value="AAA_22"/>
</dbReference>
<evidence type="ECO:0000256" key="4">
    <source>
        <dbReference type="ARBA" id="ARBA00023306"/>
    </source>
</evidence>
<feature type="compositionally biased region" description="Basic residues" evidence="6">
    <location>
        <begin position="1"/>
        <end position="12"/>
    </location>
</feature>
<dbReference type="CDD" id="cd00009">
    <property type="entry name" value="AAA"/>
    <property type="match status" value="1"/>
</dbReference>
<feature type="compositionally biased region" description="Low complexity" evidence="6">
    <location>
        <begin position="16"/>
        <end position="31"/>
    </location>
</feature>
<accession>A0A843TMA4</accession>
<feature type="compositionally biased region" description="Low complexity" evidence="6">
    <location>
        <begin position="69"/>
        <end position="78"/>
    </location>
</feature>
<keyword evidence="3" id="KW-0235">DNA replication</keyword>
<sequence length="463" mass="51405">MAKSPAKRRCRKAMVPEEPVVDAVNAEVVRVQPDATPPSRKRRRDRGSTPVSPASPRSPVKSATPPRRANGGADANGASKMANSVVTCCSPKSPRKRLFANSPQMPKWNPEDPRQIKAAKEAFHVSTAPATLLCRGEEQMRILEFCKTCIEQDRAGSLYVCGCPGTGKTLSMGRVKEFLTAWTKDVDFQSPDVLNINCTSLTVTSEIFSKILEKCHSRKINGASSPLQKLQNLFSQKKQPSCIRTTLVIVDEMDYLITKDRAVLHDLFMLTTYPFSKIILMGIANAIDLADRFLPRLESLNCKPMVVTFCAYTKDQILTILQQRLMVLGYDVFEPLALEFCARVNFDHMDAALSKAFKSPVVDTIQALPQHQQIILCALVKLLGGRKSSTTMGDLNKMYSDICRSVQFPAACTTEFSNMCKVLSDQGLLKLGQSREEKLRRVVLAINCTDVTFSLKFCDLINI</sequence>
<evidence type="ECO:0000256" key="1">
    <source>
        <dbReference type="ARBA" id="ARBA00006184"/>
    </source>
</evidence>
<dbReference type="GO" id="GO:0033314">
    <property type="term" value="P:mitotic DNA replication checkpoint signaling"/>
    <property type="evidence" value="ECO:0007669"/>
    <property type="project" value="TreeGrafter"/>
</dbReference>
<dbReference type="Gene3D" id="3.40.50.300">
    <property type="entry name" value="P-loop containing nucleotide triphosphate hydrolases"/>
    <property type="match status" value="1"/>
</dbReference>
<dbReference type="Pfam" id="PF13401">
    <property type="entry name" value="AAA_22"/>
    <property type="match status" value="1"/>
</dbReference>
<dbReference type="OrthoDB" id="1926878at2759"/>
<comment type="caution">
    <text evidence="8">The sequence shown here is derived from an EMBL/GenBank/DDBJ whole genome shotgun (WGS) entry which is preliminary data.</text>
</comment>
<evidence type="ECO:0000313" key="8">
    <source>
        <dbReference type="EMBL" id="MQL73552.1"/>
    </source>
</evidence>
<organism evidence="8 9">
    <name type="scientific">Colocasia esculenta</name>
    <name type="common">Wild taro</name>
    <name type="synonym">Arum esculentum</name>
    <dbReference type="NCBI Taxonomy" id="4460"/>
    <lineage>
        <taxon>Eukaryota</taxon>
        <taxon>Viridiplantae</taxon>
        <taxon>Streptophyta</taxon>
        <taxon>Embryophyta</taxon>
        <taxon>Tracheophyta</taxon>
        <taxon>Spermatophyta</taxon>
        <taxon>Magnoliopsida</taxon>
        <taxon>Liliopsida</taxon>
        <taxon>Araceae</taxon>
        <taxon>Aroideae</taxon>
        <taxon>Colocasieae</taxon>
        <taxon>Colocasia</taxon>
    </lineage>
</organism>
<dbReference type="InterPro" id="IPR050311">
    <property type="entry name" value="ORC1/CDC6"/>
</dbReference>
<dbReference type="PANTHER" id="PTHR10763">
    <property type="entry name" value="CELL DIVISION CONTROL PROTEIN 6-RELATED"/>
    <property type="match status" value="1"/>
</dbReference>
<dbReference type="InterPro" id="IPR016314">
    <property type="entry name" value="Cdc6/18"/>
</dbReference>
<dbReference type="PANTHER" id="PTHR10763:SF26">
    <property type="entry name" value="CELL DIVISION CONTROL PROTEIN 6 HOMOLOG"/>
    <property type="match status" value="1"/>
</dbReference>
<dbReference type="CDD" id="cd08768">
    <property type="entry name" value="Cdc6_C"/>
    <property type="match status" value="1"/>
</dbReference>
<dbReference type="AlphaFoldDB" id="A0A843TMA4"/>
<evidence type="ECO:0000256" key="3">
    <source>
        <dbReference type="ARBA" id="ARBA00022705"/>
    </source>
</evidence>
<keyword evidence="4" id="KW-0131">Cell cycle</keyword>
<keyword evidence="9" id="KW-1185">Reference proteome</keyword>
<dbReference type="InterPro" id="IPR015163">
    <property type="entry name" value="Cdc6_C"/>
</dbReference>
<dbReference type="GO" id="GO:0006270">
    <property type="term" value="P:DNA replication initiation"/>
    <property type="evidence" value="ECO:0007669"/>
    <property type="project" value="UniProtKB-UniRule"/>
</dbReference>
<dbReference type="GO" id="GO:0051301">
    <property type="term" value="P:cell division"/>
    <property type="evidence" value="ECO:0007669"/>
    <property type="project" value="UniProtKB-UniRule"/>
</dbReference>
<dbReference type="GO" id="GO:0016887">
    <property type="term" value="F:ATP hydrolysis activity"/>
    <property type="evidence" value="ECO:0007669"/>
    <property type="project" value="InterPro"/>
</dbReference>
<dbReference type="EMBL" id="NMUH01000172">
    <property type="protein sequence ID" value="MQL73552.1"/>
    <property type="molecule type" value="Genomic_DNA"/>
</dbReference>
<dbReference type="GO" id="GO:0003688">
    <property type="term" value="F:DNA replication origin binding"/>
    <property type="evidence" value="ECO:0007669"/>
    <property type="project" value="TreeGrafter"/>
</dbReference>
<dbReference type="SMART" id="SM01074">
    <property type="entry name" value="Cdc6_C"/>
    <property type="match status" value="1"/>
</dbReference>
<proteinExistence type="inferred from homology"/>
<reference evidence="8" key="1">
    <citation type="submission" date="2017-07" db="EMBL/GenBank/DDBJ databases">
        <title>Taro Niue Genome Assembly and Annotation.</title>
        <authorList>
            <person name="Atibalentja N."/>
            <person name="Keating K."/>
            <person name="Fields C.J."/>
        </authorList>
    </citation>
    <scope>NUCLEOTIDE SEQUENCE</scope>
    <source>
        <strain evidence="8">Niue_2</strain>
        <tissue evidence="8">Leaf</tissue>
    </source>
</reference>
<evidence type="ECO:0000256" key="2">
    <source>
        <dbReference type="ARBA" id="ARBA00022618"/>
    </source>
</evidence>
<dbReference type="SUPFAM" id="SSF46785">
    <property type="entry name" value="Winged helix' DNA-binding domain"/>
    <property type="match status" value="1"/>
</dbReference>
<comment type="similarity">
    <text evidence="1 5">Belongs to the CDC6/cdc18 family.</text>
</comment>
<dbReference type="FunFam" id="3.40.50.300:FF:000547">
    <property type="entry name" value="Cell division control protein"/>
    <property type="match status" value="1"/>
</dbReference>
<gene>
    <name evidence="8" type="ORF">Taro_005913</name>
</gene>
<feature type="domain" description="Cdc6 C-terminal" evidence="7">
    <location>
        <begin position="376"/>
        <end position="455"/>
    </location>
</feature>
<evidence type="ECO:0000256" key="6">
    <source>
        <dbReference type="SAM" id="MobiDB-lite"/>
    </source>
</evidence>
<protein>
    <recommendedName>
        <fullName evidence="5">Cell division control protein</fullName>
    </recommendedName>
</protein>
<dbReference type="GO" id="GO:0005634">
    <property type="term" value="C:nucleus"/>
    <property type="evidence" value="ECO:0007669"/>
    <property type="project" value="TreeGrafter"/>
</dbReference>
<keyword evidence="2" id="KW-0132">Cell division</keyword>
<dbReference type="Proteomes" id="UP000652761">
    <property type="component" value="Unassembled WGS sequence"/>
</dbReference>
<dbReference type="Gene3D" id="1.10.10.10">
    <property type="entry name" value="Winged helix-like DNA-binding domain superfamily/Winged helix DNA-binding domain"/>
    <property type="match status" value="1"/>
</dbReference>
<evidence type="ECO:0000256" key="5">
    <source>
        <dbReference type="PIRNR" id="PIRNR001767"/>
    </source>
</evidence>
<evidence type="ECO:0000313" key="9">
    <source>
        <dbReference type="Proteomes" id="UP000652761"/>
    </source>
</evidence>
<dbReference type="InterPro" id="IPR036388">
    <property type="entry name" value="WH-like_DNA-bd_sf"/>
</dbReference>
<name>A0A843TMA4_COLES</name>
<dbReference type="Gene3D" id="1.10.8.60">
    <property type="match status" value="1"/>
</dbReference>
<dbReference type="Pfam" id="PF09079">
    <property type="entry name" value="WHD_Cdc6"/>
    <property type="match status" value="1"/>
</dbReference>
<dbReference type="InterPro" id="IPR027417">
    <property type="entry name" value="P-loop_NTPase"/>
</dbReference>
<dbReference type="InterPro" id="IPR036390">
    <property type="entry name" value="WH_DNA-bd_sf"/>
</dbReference>
<dbReference type="PIRSF" id="PIRSF001767">
    <property type="entry name" value="Cdc6"/>
    <property type="match status" value="1"/>
</dbReference>